<dbReference type="HOGENOM" id="CLU_2897719_0_0_4"/>
<dbReference type="KEGG" id="gca:Galf_2922"/>
<reference evidence="2 3" key="1">
    <citation type="submission" date="2010-08" db="EMBL/GenBank/DDBJ databases">
        <title>Complete sequence of Gallionella capsiferriformans ES-2.</title>
        <authorList>
            <consortium name="US DOE Joint Genome Institute"/>
            <person name="Lucas S."/>
            <person name="Copeland A."/>
            <person name="Lapidus A."/>
            <person name="Cheng J.-F."/>
            <person name="Bruce D."/>
            <person name="Goodwin L."/>
            <person name="Pitluck S."/>
            <person name="Chertkov O."/>
            <person name="Davenport K.W."/>
            <person name="Detter J.C."/>
            <person name="Han C."/>
            <person name="Tapia R."/>
            <person name="Land M."/>
            <person name="Hauser L."/>
            <person name="Chang Y.-J."/>
            <person name="Jeffries C."/>
            <person name="Kyrpides N."/>
            <person name="Ivanova N."/>
            <person name="Mikhailova N."/>
            <person name="Shelobolina E.S."/>
            <person name="Picardal F."/>
            <person name="Roden E."/>
            <person name="Emerson D."/>
            <person name="Woyke T."/>
        </authorList>
    </citation>
    <scope>NUCLEOTIDE SEQUENCE [LARGE SCALE GENOMIC DNA]</scope>
    <source>
        <strain evidence="2 3">ES-2</strain>
    </source>
</reference>
<dbReference type="RefSeq" id="WP_013294816.1">
    <property type="nucleotide sequence ID" value="NC_014394.1"/>
</dbReference>
<organism evidence="2 3">
    <name type="scientific">Gallionella capsiferriformans (strain ES-2)</name>
    <name type="common">Gallionella ferruginea capsiferriformans (strain ES-2)</name>
    <dbReference type="NCBI Taxonomy" id="395494"/>
    <lineage>
        <taxon>Bacteria</taxon>
        <taxon>Pseudomonadati</taxon>
        <taxon>Pseudomonadota</taxon>
        <taxon>Betaproteobacteria</taxon>
        <taxon>Nitrosomonadales</taxon>
        <taxon>Gallionellaceae</taxon>
        <taxon>Gallionella</taxon>
    </lineage>
</organism>
<name>D9SEL9_GALCS</name>
<evidence type="ECO:0000313" key="3">
    <source>
        <dbReference type="Proteomes" id="UP000001235"/>
    </source>
</evidence>
<proteinExistence type="predicted"/>
<keyword evidence="1" id="KW-0472">Membrane</keyword>
<sequence>MLASFIKGFYQGVMDFRRIYVGYFAPIIAVFRLVKKRSWNYLRQIRVAYRYAFWGVKVRGRV</sequence>
<protein>
    <submittedName>
        <fullName evidence="2">Uncharacterized protein</fullName>
    </submittedName>
</protein>
<dbReference type="STRING" id="395494.Galf_2922"/>
<evidence type="ECO:0000313" key="2">
    <source>
        <dbReference type="EMBL" id="ADL56914.1"/>
    </source>
</evidence>
<dbReference type="Proteomes" id="UP000001235">
    <property type="component" value="Chromosome"/>
</dbReference>
<accession>D9SEL9</accession>
<keyword evidence="1" id="KW-0812">Transmembrane</keyword>
<gene>
    <name evidence="2" type="ordered locus">Galf_2922</name>
</gene>
<dbReference type="AlphaFoldDB" id="D9SEL9"/>
<feature type="transmembrane region" description="Helical" evidence="1">
    <location>
        <begin position="16"/>
        <end position="34"/>
    </location>
</feature>
<keyword evidence="3" id="KW-1185">Reference proteome</keyword>
<dbReference type="EMBL" id="CP002159">
    <property type="protein sequence ID" value="ADL56914.1"/>
    <property type="molecule type" value="Genomic_DNA"/>
</dbReference>
<keyword evidence="1" id="KW-1133">Transmembrane helix</keyword>
<evidence type="ECO:0000256" key="1">
    <source>
        <dbReference type="SAM" id="Phobius"/>
    </source>
</evidence>